<evidence type="ECO:0000313" key="3">
    <source>
        <dbReference type="Proteomes" id="UP000317369"/>
    </source>
</evidence>
<proteinExistence type="predicted"/>
<evidence type="ECO:0000313" key="2">
    <source>
        <dbReference type="EMBL" id="QDU34193.1"/>
    </source>
</evidence>
<keyword evidence="1" id="KW-0812">Transmembrane</keyword>
<reference evidence="2 3" key="1">
    <citation type="submission" date="2019-02" db="EMBL/GenBank/DDBJ databases">
        <title>Deep-cultivation of Planctomycetes and their phenomic and genomic characterization uncovers novel biology.</title>
        <authorList>
            <person name="Wiegand S."/>
            <person name="Jogler M."/>
            <person name="Boedeker C."/>
            <person name="Pinto D."/>
            <person name="Vollmers J."/>
            <person name="Rivas-Marin E."/>
            <person name="Kohn T."/>
            <person name="Peeters S.H."/>
            <person name="Heuer A."/>
            <person name="Rast P."/>
            <person name="Oberbeckmann S."/>
            <person name="Bunk B."/>
            <person name="Jeske O."/>
            <person name="Meyerdierks A."/>
            <person name="Storesund J.E."/>
            <person name="Kallscheuer N."/>
            <person name="Luecker S."/>
            <person name="Lage O.M."/>
            <person name="Pohl T."/>
            <person name="Merkel B.J."/>
            <person name="Hornburger P."/>
            <person name="Mueller R.-W."/>
            <person name="Bruemmer F."/>
            <person name="Labrenz M."/>
            <person name="Spormann A.M."/>
            <person name="Op den Camp H."/>
            <person name="Overmann J."/>
            <person name="Amann R."/>
            <person name="Jetten M.S.M."/>
            <person name="Mascher T."/>
            <person name="Medema M.H."/>
            <person name="Devos D.P."/>
            <person name="Kaster A.-K."/>
            <person name="Ovreas L."/>
            <person name="Rohde M."/>
            <person name="Galperin M.Y."/>
            <person name="Jogler C."/>
        </authorList>
    </citation>
    <scope>NUCLEOTIDE SEQUENCE [LARGE SCALE GENOMIC DNA]</scope>
    <source>
        <strain evidence="2 3">KS4</strain>
    </source>
</reference>
<feature type="transmembrane region" description="Helical" evidence="1">
    <location>
        <begin position="64"/>
        <end position="84"/>
    </location>
</feature>
<keyword evidence="1" id="KW-1133">Transmembrane helix</keyword>
<accession>A0A517YVC3</accession>
<evidence type="ECO:0000256" key="1">
    <source>
        <dbReference type="SAM" id="Phobius"/>
    </source>
</evidence>
<gene>
    <name evidence="2" type="ORF">KS4_22560</name>
</gene>
<keyword evidence="1" id="KW-0472">Membrane</keyword>
<sequence>MTKDHKSQSENLDSIIESPLNETAKAYRAMRYEGSLYSDIESRLDYGLENNEARDAFQMMNYRWVGIGAIAAMLLIGLSVLFIANSDQGQSDTLGPEIATGGLKSQHLLSKKIAGKKLIIDLPDLQIVKKIHDVRGKRSNQSAKLSQGFRKIHFSFKRSRNTSPWQMNIKKRKQREQNKKESVL</sequence>
<dbReference type="KEGG" id="pcor:KS4_22560"/>
<dbReference type="RefSeq" id="WP_145077840.1">
    <property type="nucleotide sequence ID" value="NZ_CP036425.1"/>
</dbReference>
<dbReference type="AlphaFoldDB" id="A0A517YVC3"/>
<organism evidence="2 3">
    <name type="scientific">Poriferisphaera corsica</name>
    <dbReference type="NCBI Taxonomy" id="2528020"/>
    <lineage>
        <taxon>Bacteria</taxon>
        <taxon>Pseudomonadati</taxon>
        <taxon>Planctomycetota</taxon>
        <taxon>Phycisphaerae</taxon>
        <taxon>Phycisphaerales</taxon>
        <taxon>Phycisphaeraceae</taxon>
        <taxon>Poriferisphaera</taxon>
    </lineage>
</organism>
<dbReference type="Proteomes" id="UP000317369">
    <property type="component" value="Chromosome"/>
</dbReference>
<name>A0A517YVC3_9BACT</name>
<protein>
    <submittedName>
        <fullName evidence="2">Uncharacterized protein</fullName>
    </submittedName>
</protein>
<keyword evidence="3" id="KW-1185">Reference proteome</keyword>
<dbReference type="EMBL" id="CP036425">
    <property type="protein sequence ID" value="QDU34193.1"/>
    <property type="molecule type" value="Genomic_DNA"/>
</dbReference>